<dbReference type="SUPFAM" id="SSF56112">
    <property type="entry name" value="Protein kinase-like (PK-like)"/>
    <property type="match status" value="1"/>
</dbReference>
<dbReference type="GO" id="GO:0005524">
    <property type="term" value="F:ATP binding"/>
    <property type="evidence" value="ECO:0007669"/>
    <property type="project" value="UniProtKB-UniRule"/>
</dbReference>
<evidence type="ECO:0000256" key="2">
    <source>
        <dbReference type="ARBA" id="ARBA00022527"/>
    </source>
</evidence>
<dbReference type="PANTHER" id="PTHR44329:SF285">
    <property type="entry name" value="V-MOS MOLONEY MURINE SARCOMA VIRAL ONCO HOMOLOG"/>
    <property type="match status" value="1"/>
</dbReference>
<evidence type="ECO:0000256" key="11">
    <source>
        <dbReference type="SAM" id="Coils"/>
    </source>
</evidence>
<dbReference type="GO" id="GO:0004674">
    <property type="term" value="F:protein serine/threonine kinase activity"/>
    <property type="evidence" value="ECO:0007669"/>
    <property type="project" value="UniProtKB-KW"/>
</dbReference>
<comment type="similarity">
    <text evidence="10">Belongs to the protein kinase superfamily.</text>
</comment>
<feature type="domain" description="Protein kinase" evidence="12">
    <location>
        <begin position="45"/>
        <end position="314"/>
    </location>
</feature>
<evidence type="ECO:0000256" key="9">
    <source>
        <dbReference type="PROSITE-ProRule" id="PRU10141"/>
    </source>
</evidence>
<evidence type="ECO:0000256" key="3">
    <source>
        <dbReference type="ARBA" id="ARBA00022679"/>
    </source>
</evidence>
<organism evidence="13 14">
    <name type="scientific">Patella caerulea</name>
    <name type="common">Rayed Mediterranean limpet</name>
    <dbReference type="NCBI Taxonomy" id="87958"/>
    <lineage>
        <taxon>Eukaryota</taxon>
        <taxon>Metazoa</taxon>
        <taxon>Spiralia</taxon>
        <taxon>Lophotrochozoa</taxon>
        <taxon>Mollusca</taxon>
        <taxon>Gastropoda</taxon>
        <taxon>Patellogastropoda</taxon>
        <taxon>Patelloidea</taxon>
        <taxon>Patellidae</taxon>
        <taxon>Patella</taxon>
    </lineage>
</organism>
<evidence type="ECO:0000256" key="4">
    <source>
        <dbReference type="ARBA" id="ARBA00022741"/>
    </source>
</evidence>
<keyword evidence="3" id="KW-0808">Transferase</keyword>
<dbReference type="PROSITE" id="PS00107">
    <property type="entry name" value="PROTEIN_KINASE_ATP"/>
    <property type="match status" value="1"/>
</dbReference>
<dbReference type="Pfam" id="PF00069">
    <property type="entry name" value="Pkinase"/>
    <property type="match status" value="1"/>
</dbReference>
<dbReference type="AlphaFoldDB" id="A0AAN8JNE4"/>
<dbReference type="Gene3D" id="1.10.510.10">
    <property type="entry name" value="Transferase(Phosphotransferase) domain 1"/>
    <property type="match status" value="1"/>
</dbReference>
<evidence type="ECO:0000256" key="6">
    <source>
        <dbReference type="ARBA" id="ARBA00022840"/>
    </source>
</evidence>
<evidence type="ECO:0000256" key="5">
    <source>
        <dbReference type="ARBA" id="ARBA00022777"/>
    </source>
</evidence>
<keyword evidence="14" id="KW-1185">Reference proteome</keyword>
<dbReference type="EMBL" id="JAZGQO010000008">
    <property type="protein sequence ID" value="KAK6180022.1"/>
    <property type="molecule type" value="Genomic_DNA"/>
</dbReference>
<comment type="caution">
    <text evidence="13">The sequence shown here is derived from an EMBL/GenBank/DDBJ whole genome shotgun (WGS) entry which is preliminary data.</text>
</comment>
<evidence type="ECO:0000256" key="10">
    <source>
        <dbReference type="RuleBase" id="RU000304"/>
    </source>
</evidence>
<keyword evidence="2 10" id="KW-0723">Serine/threonine-protein kinase</keyword>
<keyword evidence="6 9" id="KW-0067">ATP-binding</keyword>
<dbReference type="InterPro" id="IPR011009">
    <property type="entry name" value="Kinase-like_dom_sf"/>
</dbReference>
<evidence type="ECO:0000313" key="13">
    <source>
        <dbReference type="EMBL" id="KAK6180022.1"/>
    </source>
</evidence>
<dbReference type="Proteomes" id="UP001347796">
    <property type="component" value="Unassembled WGS sequence"/>
</dbReference>
<feature type="coiled-coil region" evidence="11">
    <location>
        <begin position="127"/>
        <end position="154"/>
    </location>
</feature>
<dbReference type="SMART" id="SM00220">
    <property type="entry name" value="S_TKc"/>
    <property type="match status" value="1"/>
</dbReference>
<protein>
    <recommendedName>
        <fullName evidence="1">non-specific serine/threonine protein kinase</fullName>
        <ecNumber evidence="1">2.7.11.1</ecNumber>
    </recommendedName>
</protein>
<gene>
    <name evidence="13" type="ORF">SNE40_012245</name>
</gene>
<sequence length="314" mass="35602">MPADVNKVSDILMVSESCFVLDDFEVLPQTPFEDLASRFLNKDDYDLGKLLGAGGFGSVYLASYKNKITAVKTLHKVTKNPKAQMESYKAELNVYNWKHPNIVRTVAATSIEQYDTGAWIVMEYIGSRNLQMLINDTEEELDQLRRLKYSLEVASALEFTHGNHIVHLDLKPANILLTERDSCKLGDFGCCQRVEEDTGRVSPTNRSALTGTFAYRAPELLRGGAPTLVADVYSFGVTLWQLLSRETPYANQNQHVVIFSVVSKNLRPPHPDVGDDPFEQLYQELYTQCWSAKPETRPTSSELVELLKMWKYYM</sequence>
<evidence type="ECO:0000313" key="14">
    <source>
        <dbReference type="Proteomes" id="UP001347796"/>
    </source>
</evidence>
<dbReference type="InterPro" id="IPR008271">
    <property type="entry name" value="Ser/Thr_kinase_AS"/>
</dbReference>
<dbReference type="PROSITE" id="PS00108">
    <property type="entry name" value="PROTEIN_KINASE_ST"/>
    <property type="match status" value="1"/>
</dbReference>
<comment type="catalytic activity">
    <reaction evidence="7">
        <text>L-threonyl-[protein] + ATP = O-phospho-L-threonyl-[protein] + ADP + H(+)</text>
        <dbReference type="Rhea" id="RHEA:46608"/>
        <dbReference type="Rhea" id="RHEA-COMP:11060"/>
        <dbReference type="Rhea" id="RHEA-COMP:11605"/>
        <dbReference type="ChEBI" id="CHEBI:15378"/>
        <dbReference type="ChEBI" id="CHEBI:30013"/>
        <dbReference type="ChEBI" id="CHEBI:30616"/>
        <dbReference type="ChEBI" id="CHEBI:61977"/>
        <dbReference type="ChEBI" id="CHEBI:456216"/>
        <dbReference type="EC" id="2.7.11.1"/>
    </reaction>
</comment>
<evidence type="ECO:0000256" key="7">
    <source>
        <dbReference type="ARBA" id="ARBA00047899"/>
    </source>
</evidence>
<comment type="catalytic activity">
    <reaction evidence="8">
        <text>L-seryl-[protein] + ATP = O-phospho-L-seryl-[protein] + ADP + H(+)</text>
        <dbReference type="Rhea" id="RHEA:17989"/>
        <dbReference type="Rhea" id="RHEA-COMP:9863"/>
        <dbReference type="Rhea" id="RHEA-COMP:11604"/>
        <dbReference type="ChEBI" id="CHEBI:15378"/>
        <dbReference type="ChEBI" id="CHEBI:29999"/>
        <dbReference type="ChEBI" id="CHEBI:30616"/>
        <dbReference type="ChEBI" id="CHEBI:83421"/>
        <dbReference type="ChEBI" id="CHEBI:456216"/>
        <dbReference type="EC" id="2.7.11.1"/>
    </reaction>
</comment>
<keyword evidence="5" id="KW-0418">Kinase</keyword>
<accession>A0AAN8JNE4</accession>
<name>A0AAN8JNE4_PATCE</name>
<dbReference type="PIRSF" id="PIRSF000654">
    <property type="entry name" value="Integrin-linked_kinase"/>
    <property type="match status" value="1"/>
</dbReference>
<dbReference type="PROSITE" id="PS50011">
    <property type="entry name" value="PROTEIN_KINASE_DOM"/>
    <property type="match status" value="1"/>
</dbReference>
<evidence type="ECO:0000256" key="8">
    <source>
        <dbReference type="ARBA" id="ARBA00048679"/>
    </source>
</evidence>
<dbReference type="PANTHER" id="PTHR44329">
    <property type="entry name" value="SERINE/THREONINE-PROTEIN KINASE TNNI3K-RELATED"/>
    <property type="match status" value="1"/>
</dbReference>
<evidence type="ECO:0000259" key="12">
    <source>
        <dbReference type="PROSITE" id="PS50011"/>
    </source>
</evidence>
<feature type="binding site" evidence="9">
    <location>
        <position position="72"/>
    </location>
    <ligand>
        <name>ATP</name>
        <dbReference type="ChEBI" id="CHEBI:30616"/>
    </ligand>
</feature>
<dbReference type="InterPro" id="IPR017441">
    <property type="entry name" value="Protein_kinase_ATP_BS"/>
</dbReference>
<dbReference type="EC" id="2.7.11.1" evidence="1"/>
<reference evidence="13 14" key="1">
    <citation type="submission" date="2024-01" db="EMBL/GenBank/DDBJ databases">
        <title>The genome of the rayed Mediterranean limpet Patella caerulea (Linnaeus, 1758).</title>
        <authorList>
            <person name="Anh-Thu Weber A."/>
            <person name="Halstead-Nussloch G."/>
        </authorList>
    </citation>
    <scope>NUCLEOTIDE SEQUENCE [LARGE SCALE GENOMIC DNA]</scope>
    <source>
        <strain evidence="13">AATW-2023a</strain>
        <tissue evidence="13">Whole specimen</tissue>
    </source>
</reference>
<evidence type="ECO:0000256" key="1">
    <source>
        <dbReference type="ARBA" id="ARBA00012513"/>
    </source>
</evidence>
<dbReference type="InterPro" id="IPR000719">
    <property type="entry name" value="Prot_kinase_dom"/>
</dbReference>
<keyword evidence="4 9" id="KW-0547">Nucleotide-binding</keyword>
<dbReference type="InterPro" id="IPR051681">
    <property type="entry name" value="Ser/Thr_Kinases-Pseudokinases"/>
</dbReference>
<keyword evidence="11" id="KW-0175">Coiled coil</keyword>
<dbReference type="Gene3D" id="3.30.200.20">
    <property type="entry name" value="Phosphorylase Kinase, domain 1"/>
    <property type="match status" value="1"/>
</dbReference>
<proteinExistence type="inferred from homology"/>